<feature type="chain" id="PRO_5003957951" description="Lipoprotein" evidence="1">
    <location>
        <begin position="22"/>
        <end position="75"/>
    </location>
</feature>
<feature type="signal peptide" evidence="1">
    <location>
        <begin position="1"/>
        <end position="21"/>
    </location>
</feature>
<dbReference type="Proteomes" id="UP000023795">
    <property type="component" value="Unassembled WGS sequence"/>
</dbReference>
<keyword evidence="1" id="KW-0732">Signal</keyword>
<keyword evidence="3" id="KW-1185">Reference proteome</keyword>
<dbReference type="STRING" id="1230338.MOMA_02585"/>
<protein>
    <recommendedName>
        <fullName evidence="4">Lipoprotein</fullName>
    </recommendedName>
</protein>
<evidence type="ECO:0008006" key="4">
    <source>
        <dbReference type="Google" id="ProtNLM"/>
    </source>
</evidence>
<name>L2F917_9GAMM</name>
<evidence type="ECO:0000256" key="1">
    <source>
        <dbReference type="SAM" id="SignalP"/>
    </source>
</evidence>
<dbReference type="RefSeq" id="WP_009767076.1">
    <property type="nucleotide sequence ID" value="NZ_ANIN01000001.1"/>
</dbReference>
<dbReference type="AlphaFoldDB" id="L2F917"/>
<sequence>MKINGLLTVALLTTLLSACGAKEEYTVDYLYNNDDIRAQVLADCANNKQTDTNCKNANEANERKKIEEYRKHVNR</sequence>
<accession>L2F917</accession>
<dbReference type="NCBIfam" id="NF033894">
    <property type="entry name" value="Eex_IncN"/>
    <property type="match status" value="1"/>
</dbReference>
<dbReference type="PROSITE" id="PS51257">
    <property type="entry name" value="PROKAR_LIPOPROTEIN"/>
    <property type="match status" value="1"/>
</dbReference>
<comment type="caution">
    <text evidence="2">The sequence shown here is derived from an EMBL/GenBank/DDBJ whole genome shotgun (WGS) entry which is preliminary data.</text>
</comment>
<dbReference type="EMBL" id="ANIN01000001">
    <property type="protein sequence ID" value="ELA09256.1"/>
    <property type="molecule type" value="Genomic_DNA"/>
</dbReference>
<evidence type="ECO:0000313" key="3">
    <source>
        <dbReference type="Proteomes" id="UP000023795"/>
    </source>
</evidence>
<gene>
    <name evidence="2" type="ORF">MOMA_02585</name>
</gene>
<evidence type="ECO:0000313" key="2">
    <source>
        <dbReference type="EMBL" id="ELA09256.1"/>
    </source>
</evidence>
<dbReference type="PATRIC" id="fig|1230338.3.peg.564"/>
<dbReference type="InterPro" id="IPR047937">
    <property type="entry name" value="Eex_IncN-like"/>
</dbReference>
<organism evidence="2 3">
    <name type="scientific">Moraxella macacae 0408225</name>
    <dbReference type="NCBI Taxonomy" id="1230338"/>
    <lineage>
        <taxon>Bacteria</taxon>
        <taxon>Pseudomonadati</taxon>
        <taxon>Pseudomonadota</taxon>
        <taxon>Gammaproteobacteria</taxon>
        <taxon>Moraxellales</taxon>
        <taxon>Moraxellaceae</taxon>
        <taxon>Moraxella</taxon>
    </lineage>
</organism>
<reference evidence="2 3" key="1">
    <citation type="journal article" date="2013" name="Genome Announc.">
        <title>Genome Sequence of Moraxella macacae 0408225, a Novel Bacterial Species Isolated from a Cynomolgus Macaque with Epistaxis.</title>
        <authorList>
            <person name="Ladner J.T."/>
            <person name="Whitehouse C.A."/>
            <person name="Koroleva G.I."/>
            <person name="Palacios G.F."/>
        </authorList>
    </citation>
    <scope>NUCLEOTIDE SEQUENCE [LARGE SCALE GENOMIC DNA]</scope>
    <source>
        <strain evidence="2 3">0408225</strain>
    </source>
</reference>
<proteinExistence type="predicted"/>